<dbReference type="InterPro" id="IPR003423">
    <property type="entry name" value="OMP_efflux"/>
</dbReference>
<dbReference type="PROSITE" id="PS51257">
    <property type="entry name" value="PROKAR_LIPOPROTEIN"/>
    <property type="match status" value="1"/>
</dbReference>
<evidence type="ECO:0000256" key="6">
    <source>
        <dbReference type="ARBA" id="ARBA00023136"/>
    </source>
</evidence>
<keyword evidence="7" id="KW-0998">Cell outer membrane</keyword>
<dbReference type="Pfam" id="PF02321">
    <property type="entry name" value="OEP"/>
    <property type="match status" value="1"/>
</dbReference>
<keyword evidence="6" id="KW-0472">Membrane</keyword>
<keyword evidence="3" id="KW-0813">Transport</keyword>
<dbReference type="PANTHER" id="PTHR30026">
    <property type="entry name" value="OUTER MEMBRANE PROTEIN TOLC"/>
    <property type="match status" value="1"/>
</dbReference>
<proteinExistence type="inferred from homology"/>
<keyword evidence="10" id="KW-1185">Reference proteome</keyword>
<keyword evidence="8" id="KW-0175">Coiled coil</keyword>
<accession>A0ABW5DSK6</accession>
<evidence type="ECO:0000256" key="5">
    <source>
        <dbReference type="ARBA" id="ARBA00022692"/>
    </source>
</evidence>
<gene>
    <name evidence="9" type="ORF">ACFSM5_14675</name>
</gene>
<evidence type="ECO:0000256" key="1">
    <source>
        <dbReference type="ARBA" id="ARBA00004442"/>
    </source>
</evidence>
<reference evidence="10" key="1">
    <citation type="journal article" date="2019" name="Int. J. Syst. Evol. Microbiol.">
        <title>The Global Catalogue of Microorganisms (GCM) 10K type strain sequencing project: providing services to taxonomists for standard genome sequencing and annotation.</title>
        <authorList>
            <consortium name="The Broad Institute Genomics Platform"/>
            <consortium name="The Broad Institute Genome Sequencing Center for Infectious Disease"/>
            <person name="Wu L."/>
            <person name="Ma J."/>
        </authorList>
    </citation>
    <scope>NUCLEOTIDE SEQUENCE [LARGE SCALE GENOMIC DNA]</scope>
    <source>
        <strain evidence="10">CGMCC 1.19062</strain>
    </source>
</reference>
<dbReference type="PANTHER" id="PTHR30026:SF21">
    <property type="entry name" value="SLR1270 PROTEIN"/>
    <property type="match status" value="1"/>
</dbReference>
<comment type="subcellular location">
    <subcellularLocation>
        <location evidence="1">Cell outer membrane</location>
    </subcellularLocation>
</comment>
<dbReference type="SUPFAM" id="SSF56954">
    <property type="entry name" value="Outer membrane efflux proteins (OEP)"/>
    <property type="match status" value="1"/>
</dbReference>
<evidence type="ECO:0000256" key="8">
    <source>
        <dbReference type="SAM" id="Coils"/>
    </source>
</evidence>
<keyword evidence="5" id="KW-0812">Transmembrane</keyword>
<sequence>MKEKTVGRAFVRGLGAVAAGLLLVGCSLDPDPMTMESIRTSAAADMAELFTDQEPLTGDIDLPDAMARALKYNVERRLTLMETALASGQLNFASYDLLPRLAASAGYSTRDSNDASFSRNVTTGNTAGEATYSRERQRLLADVGISWNVLDFGVSYIRARQQADRVLIAEERRRKVVQNLMQDVRYAYWRAAAADAFLGRVTQLIARVEDAQKRAQSAQDQKLAPAQDMLAYRRELLDQLRRLERQREQLALARTELATLINLPPNTLFSLKRTDLDPAFAEGHDPQVALPALELLALTLRPELVGERYQARIGQNESYATILSLLPGLDLNASHNFESGNLLLNNSWNEIGARASLNLFRLASLPSAMRLNESREEVDAARRKALSVAVVTQVNLAIQSHRIARKDYERAQLVDELEQSALAEAGKAVQARTATDLSKVRAELAALSSQMALYNSYAELQRSLSQIESSVGIDPLPASVPTDDLAALRDAIEQRLAQPLPDRLRTHLWDTGVLPKPEVAETP</sequence>
<protein>
    <submittedName>
        <fullName evidence="9">TolC family protein</fullName>
    </submittedName>
</protein>
<name>A0ABW5DSK6_9PROT</name>
<dbReference type="EMBL" id="JBHUIP010000012">
    <property type="protein sequence ID" value="MFD2264143.1"/>
    <property type="molecule type" value="Genomic_DNA"/>
</dbReference>
<comment type="caution">
    <text evidence="9">The sequence shown here is derived from an EMBL/GenBank/DDBJ whole genome shotgun (WGS) entry which is preliminary data.</text>
</comment>
<evidence type="ECO:0000256" key="3">
    <source>
        <dbReference type="ARBA" id="ARBA00022448"/>
    </source>
</evidence>
<feature type="coiled-coil region" evidence="8">
    <location>
        <begin position="201"/>
        <end position="263"/>
    </location>
</feature>
<dbReference type="RefSeq" id="WP_379877182.1">
    <property type="nucleotide sequence ID" value="NZ_JBHUIP010000012.1"/>
</dbReference>
<evidence type="ECO:0000256" key="4">
    <source>
        <dbReference type="ARBA" id="ARBA00022452"/>
    </source>
</evidence>
<keyword evidence="4" id="KW-1134">Transmembrane beta strand</keyword>
<evidence type="ECO:0000256" key="2">
    <source>
        <dbReference type="ARBA" id="ARBA00007613"/>
    </source>
</evidence>
<comment type="similarity">
    <text evidence="2">Belongs to the outer membrane factor (OMF) (TC 1.B.17) family.</text>
</comment>
<evidence type="ECO:0000313" key="10">
    <source>
        <dbReference type="Proteomes" id="UP001597295"/>
    </source>
</evidence>
<dbReference type="InterPro" id="IPR051906">
    <property type="entry name" value="TolC-like"/>
</dbReference>
<dbReference type="Proteomes" id="UP001597295">
    <property type="component" value="Unassembled WGS sequence"/>
</dbReference>
<evidence type="ECO:0000256" key="7">
    <source>
        <dbReference type="ARBA" id="ARBA00023237"/>
    </source>
</evidence>
<dbReference type="Gene3D" id="1.20.1600.10">
    <property type="entry name" value="Outer membrane efflux proteins (OEP)"/>
    <property type="match status" value="1"/>
</dbReference>
<evidence type="ECO:0000313" key="9">
    <source>
        <dbReference type="EMBL" id="MFD2264143.1"/>
    </source>
</evidence>
<organism evidence="9 10">
    <name type="scientific">Lacibacterium aquatile</name>
    <dbReference type="NCBI Taxonomy" id="1168082"/>
    <lineage>
        <taxon>Bacteria</taxon>
        <taxon>Pseudomonadati</taxon>
        <taxon>Pseudomonadota</taxon>
        <taxon>Alphaproteobacteria</taxon>
        <taxon>Rhodospirillales</taxon>
        <taxon>Rhodospirillaceae</taxon>
    </lineage>
</organism>